<keyword evidence="3" id="KW-1185">Reference proteome</keyword>
<feature type="region of interest" description="Disordered" evidence="1">
    <location>
        <begin position="153"/>
        <end position="199"/>
    </location>
</feature>
<protein>
    <submittedName>
        <fullName evidence="2">Uncharacterized protein</fullName>
    </submittedName>
</protein>
<evidence type="ECO:0000313" key="3">
    <source>
        <dbReference type="Proteomes" id="UP001465976"/>
    </source>
</evidence>
<proteinExistence type="predicted"/>
<dbReference type="Proteomes" id="UP001465976">
    <property type="component" value="Unassembled WGS sequence"/>
</dbReference>
<sequence>MSSANSRKPAVQAGAINDYECLQDGTMHSRESIKQLCHEVDAAAASSKSARSGDLHTHARNWRNKPDRPPCEACACSQGSLTCVLQESEDLRSCTACHKQRSKCSVFTDFGIDHIAKQKGWEREKVAELYCVGRKFSPEQIKRKDCEEDLKGEKVPISTKKQKLDHGNSGTGSEHRTTRSNAAESISNAPRNLARPSGSSAMRVVAAAAPRVEDKDAYISKLEKQLTAQKDENALLKVEREQHATNIRKLTSEKDETGRALETERTKANVVARNVEYYRSKFCEVSEKLEAERSNSRRADKEKAEAEKRAGEVMATLKQQMNDKSTALSDLSSAATRLWQIQAVPFLGTIHTALKGIFIPIKDSNADDKTVEELRQAIEFLDVALEKCCRPVISEQEMVRLLELLKKSVGKPNEEIKHSLETCLAKNPEKFGRSIENAVKSVFAK</sequence>
<comment type="caution">
    <text evidence="2">The sequence shown here is derived from an EMBL/GenBank/DDBJ whole genome shotgun (WGS) entry which is preliminary data.</text>
</comment>
<reference evidence="2 3" key="1">
    <citation type="submission" date="2024-02" db="EMBL/GenBank/DDBJ databases">
        <title>A draft genome for the cacao thread blight pathogen Marasmius crinis-equi.</title>
        <authorList>
            <person name="Cohen S.P."/>
            <person name="Baruah I.K."/>
            <person name="Amoako-Attah I."/>
            <person name="Bukari Y."/>
            <person name="Meinhardt L.W."/>
            <person name="Bailey B.A."/>
        </authorList>
    </citation>
    <scope>NUCLEOTIDE SEQUENCE [LARGE SCALE GENOMIC DNA]</scope>
    <source>
        <strain evidence="2 3">GH-76</strain>
    </source>
</reference>
<name>A0ABR3FQ49_9AGAR</name>
<feature type="compositionally biased region" description="Polar residues" evidence="1">
    <location>
        <begin position="179"/>
        <end position="190"/>
    </location>
</feature>
<dbReference type="EMBL" id="JBAHYK010000148">
    <property type="protein sequence ID" value="KAL0577575.1"/>
    <property type="molecule type" value="Genomic_DNA"/>
</dbReference>
<evidence type="ECO:0000313" key="2">
    <source>
        <dbReference type="EMBL" id="KAL0577575.1"/>
    </source>
</evidence>
<organism evidence="2 3">
    <name type="scientific">Marasmius crinis-equi</name>
    <dbReference type="NCBI Taxonomy" id="585013"/>
    <lineage>
        <taxon>Eukaryota</taxon>
        <taxon>Fungi</taxon>
        <taxon>Dikarya</taxon>
        <taxon>Basidiomycota</taxon>
        <taxon>Agaricomycotina</taxon>
        <taxon>Agaricomycetes</taxon>
        <taxon>Agaricomycetidae</taxon>
        <taxon>Agaricales</taxon>
        <taxon>Marasmiineae</taxon>
        <taxon>Marasmiaceae</taxon>
        <taxon>Marasmius</taxon>
    </lineage>
</organism>
<gene>
    <name evidence="2" type="ORF">V5O48_004406</name>
</gene>
<accession>A0ABR3FQ49</accession>
<evidence type="ECO:0000256" key="1">
    <source>
        <dbReference type="SAM" id="MobiDB-lite"/>
    </source>
</evidence>